<sequence length="90" mass="8899">MTIDLDTIVVLALAAGAVCLAHKKPDLGGALLVGIAVVTLLVLLLGDGQEQNGGYEACTPNAGQSLPPGCPSPAGDHPSDHTTPPPTPPA</sequence>
<protein>
    <submittedName>
        <fullName evidence="3">Uncharacterized protein</fullName>
    </submittedName>
</protein>
<reference evidence="4" key="1">
    <citation type="journal article" date="2019" name="Int. J. Syst. Evol. Microbiol.">
        <title>The Global Catalogue of Microorganisms (GCM) 10K type strain sequencing project: providing services to taxonomists for standard genome sequencing and annotation.</title>
        <authorList>
            <consortium name="The Broad Institute Genomics Platform"/>
            <consortium name="The Broad Institute Genome Sequencing Center for Infectious Disease"/>
            <person name="Wu L."/>
            <person name="Ma J."/>
        </authorList>
    </citation>
    <scope>NUCLEOTIDE SEQUENCE [LARGE SCALE GENOMIC DNA]</scope>
    <source>
        <strain evidence="4">JCM 17657</strain>
    </source>
</reference>
<keyword evidence="2" id="KW-0472">Membrane</keyword>
<dbReference type="RefSeq" id="WP_226024317.1">
    <property type="nucleotide sequence ID" value="NZ_BAABIV010000025.1"/>
</dbReference>
<dbReference type="EMBL" id="BAABIV010000025">
    <property type="protein sequence ID" value="GAA5002180.1"/>
    <property type="molecule type" value="Genomic_DNA"/>
</dbReference>
<accession>A0ABP9ILW1</accession>
<keyword evidence="2" id="KW-1133">Transmembrane helix</keyword>
<dbReference type="Proteomes" id="UP001500610">
    <property type="component" value="Unassembled WGS sequence"/>
</dbReference>
<organism evidence="3 4">
    <name type="scientific">Streptomyces hyderabadensis</name>
    <dbReference type="NCBI Taxonomy" id="598549"/>
    <lineage>
        <taxon>Bacteria</taxon>
        <taxon>Bacillati</taxon>
        <taxon>Actinomycetota</taxon>
        <taxon>Actinomycetes</taxon>
        <taxon>Kitasatosporales</taxon>
        <taxon>Streptomycetaceae</taxon>
        <taxon>Streptomyces</taxon>
    </lineage>
</organism>
<keyword evidence="2" id="KW-0812">Transmembrane</keyword>
<keyword evidence="4" id="KW-1185">Reference proteome</keyword>
<evidence type="ECO:0000313" key="4">
    <source>
        <dbReference type="Proteomes" id="UP001500610"/>
    </source>
</evidence>
<comment type="caution">
    <text evidence="3">The sequence shown here is derived from an EMBL/GenBank/DDBJ whole genome shotgun (WGS) entry which is preliminary data.</text>
</comment>
<feature type="region of interest" description="Disordered" evidence="1">
    <location>
        <begin position="55"/>
        <end position="90"/>
    </location>
</feature>
<feature type="transmembrane region" description="Helical" evidence="2">
    <location>
        <begin position="29"/>
        <end position="46"/>
    </location>
</feature>
<evidence type="ECO:0000256" key="2">
    <source>
        <dbReference type="SAM" id="Phobius"/>
    </source>
</evidence>
<name>A0ABP9ILW1_9ACTN</name>
<gene>
    <name evidence="3" type="ORF">GCM10023257_53550</name>
</gene>
<evidence type="ECO:0000256" key="1">
    <source>
        <dbReference type="SAM" id="MobiDB-lite"/>
    </source>
</evidence>
<proteinExistence type="predicted"/>
<evidence type="ECO:0000313" key="3">
    <source>
        <dbReference type="EMBL" id="GAA5002180.1"/>
    </source>
</evidence>